<reference evidence="1 3" key="2">
    <citation type="journal article" date="2014" name="BMC Genomics">
        <title>An improved genome release (version Mt4.0) for the model legume Medicago truncatula.</title>
        <authorList>
            <person name="Tang H."/>
            <person name="Krishnakumar V."/>
            <person name="Bidwell S."/>
            <person name="Rosen B."/>
            <person name="Chan A."/>
            <person name="Zhou S."/>
            <person name="Gentzbittel L."/>
            <person name="Childs K.L."/>
            <person name="Yandell M."/>
            <person name="Gundlach H."/>
            <person name="Mayer K.F."/>
            <person name="Schwartz D.C."/>
            <person name="Town C.D."/>
        </authorList>
    </citation>
    <scope>GENOME REANNOTATION</scope>
    <source>
        <strain evidence="2 3">cv. Jemalong A17</strain>
    </source>
</reference>
<name>G7J3N2_MEDTR</name>
<sequence>MSTYHSYCGSANRFRGCDARAKVGQMRAQTQNGEKDCYGEARLEEKCAQAETR</sequence>
<accession>G7J3N2</accession>
<dbReference type="EMBL" id="CM001219">
    <property type="protein sequence ID" value="AES71366.1"/>
    <property type="molecule type" value="Genomic_DNA"/>
</dbReference>
<dbReference type="AlphaFoldDB" id="G7J3N2"/>
<dbReference type="EnsemblPlants" id="AES71366">
    <property type="protein sequence ID" value="AES71366"/>
    <property type="gene ID" value="MTR_3g073200"/>
</dbReference>
<gene>
    <name evidence="1" type="ordered locus">MTR_3g073200</name>
</gene>
<dbReference type="Proteomes" id="UP000002051">
    <property type="component" value="Chromosome 3"/>
</dbReference>
<evidence type="ECO:0000313" key="1">
    <source>
        <dbReference type="EMBL" id="AES71366.1"/>
    </source>
</evidence>
<protein>
    <submittedName>
        <fullName evidence="1 2">Uncharacterized protein</fullName>
    </submittedName>
</protein>
<dbReference type="HOGENOM" id="CLU_3071692_0_0_1"/>
<keyword evidence="3" id="KW-1185">Reference proteome</keyword>
<dbReference type="PaxDb" id="3880-AES71366"/>
<reference evidence="1 3" key="1">
    <citation type="journal article" date="2011" name="Nature">
        <title>The Medicago genome provides insight into the evolution of rhizobial symbioses.</title>
        <authorList>
            <person name="Young N.D."/>
            <person name="Debelle F."/>
            <person name="Oldroyd G.E."/>
            <person name="Geurts R."/>
            <person name="Cannon S.B."/>
            <person name="Udvardi M.K."/>
            <person name="Benedito V.A."/>
            <person name="Mayer K.F."/>
            <person name="Gouzy J."/>
            <person name="Schoof H."/>
            <person name="Van de Peer Y."/>
            <person name="Proost S."/>
            <person name="Cook D.R."/>
            <person name="Meyers B.C."/>
            <person name="Spannagl M."/>
            <person name="Cheung F."/>
            <person name="De Mita S."/>
            <person name="Krishnakumar V."/>
            <person name="Gundlach H."/>
            <person name="Zhou S."/>
            <person name="Mudge J."/>
            <person name="Bharti A.K."/>
            <person name="Murray J.D."/>
            <person name="Naoumkina M.A."/>
            <person name="Rosen B."/>
            <person name="Silverstein K.A."/>
            <person name="Tang H."/>
            <person name="Rombauts S."/>
            <person name="Zhao P.X."/>
            <person name="Zhou P."/>
            <person name="Barbe V."/>
            <person name="Bardou P."/>
            <person name="Bechner M."/>
            <person name="Bellec A."/>
            <person name="Berger A."/>
            <person name="Berges H."/>
            <person name="Bidwell S."/>
            <person name="Bisseling T."/>
            <person name="Choisne N."/>
            <person name="Couloux A."/>
            <person name="Denny R."/>
            <person name="Deshpande S."/>
            <person name="Dai X."/>
            <person name="Doyle J.J."/>
            <person name="Dudez A.M."/>
            <person name="Farmer A.D."/>
            <person name="Fouteau S."/>
            <person name="Franken C."/>
            <person name="Gibelin C."/>
            <person name="Gish J."/>
            <person name="Goldstein S."/>
            <person name="Gonzalez A.J."/>
            <person name="Green P.J."/>
            <person name="Hallab A."/>
            <person name="Hartog M."/>
            <person name="Hua A."/>
            <person name="Humphray S.J."/>
            <person name="Jeong D.H."/>
            <person name="Jing Y."/>
            <person name="Jocker A."/>
            <person name="Kenton S.M."/>
            <person name="Kim D.J."/>
            <person name="Klee K."/>
            <person name="Lai H."/>
            <person name="Lang C."/>
            <person name="Lin S."/>
            <person name="Macmil S.L."/>
            <person name="Magdelenat G."/>
            <person name="Matthews L."/>
            <person name="McCorrison J."/>
            <person name="Monaghan E.L."/>
            <person name="Mun J.H."/>
            <person name="Najar F.Z."/>
            <person name="Nicholson C."/>
            <person name="Noirot C."/>
            <person name="O'Bleness M."/>
            <person name="Paule C.R."/>
            <person name="Poulain J."/>
            <person name="Prion F."/>
            <person name="Qin B."/>
            <person name="Qu C."/>
            <person name="Retzel E.F."/>
            <person name="Riddle C."/>
            <person name="Sallet E."/>
            <person name="Samain S."/>
            <person name="Samson N."/>
            <person name="Sanders I."/>
            <person name="Saurat O."/>
            <person name="Scarpelli C."/>
            <person name="Schiex T."/>
            <person name="Segurens B."/>
            <person name="Severin A.J."/>
            <person name="Sherrier D.J."/>
            <person name="Shi R."/>
            <person name="Sims S."/>
            <person name="Singer S.R."/>
            <person name="Sinharoy S."/>
            <person name="Sterck L."/>
            <person name="Viollet A."/>
            <person name="Wang B.B."/>
            <person name="Wang K."/>
            <person name="Wang M."/>
            <person name="Wang X."/>
            <person name="Warfsmann J."/>
            <person name="Weissenbach J."/>
            <person name="White D.D."/>
            <person name="White J.D."/>
            <person name="Wiley G.B."/>
            <person name="Wincker P."/>
            <person name="Xing Y."/>
            <person name="Yang L."/>
            <person name="Yao Z."/>
            <person name="Ying F."/>
            <person name="Zhai J."/>
            <person name="Zhou L."/>
            <person name="Zuber A."/>
            <person name="Denarie J."/>
            <person name="Dixon R.A."/>
            <person name="May G.D."/>
            <person name="Schwartz D.C."/>
            <person name="Rogers J."/>
            <person name="Quetier F."/>
            <person name="Town C.D."/>
            <person name="Roe B.A."/>
        </authorList>
    </citation>
    <scope>NUCLEOTIDE SEQUENCE [LARGE SCALE GENOMIC DNA]</scope>
    <source>
        <strain evidence="1">A17</strain>
        <strain evidence="2 3">cv. Jemalong A17</strain>
    </source>
</reference>
<reference evidence="2" key="3">
    <citation type="submission" date="2015-04" db="UniProtKB">
        <authorList>
            <consortium name="EnsemblPlants"/>
        </authorList>
    </citation>
    <scope>IDENTIFICATION</scope>
    <source>
        <strain evidence="2">cv. Jemalong A17</strain>
    </source>
</reference>
<evidence type="ECO:0000313" key="2">
    <source>
        <dbReference type="EnsemblPlants" id="AES71366"/>
    </source>
</evidence>
<evidence type="ECO:0000313" key="3">
    <source>
        <dbReference type="Proteomes" id="UP000002051"/>
    </source>
</evidence>
<proteinExistence type="predicted"/>
<organism evidence="1 3">
    <name type="scientific">Medicago truncatula</name>
    <name type="common">Barrel medic</name>
    <name type="synonym">Medicago tribuloides</name>
    <dbReference type="NCBI Taxonomy" id="3880"/>
    <lineage>
        <taxon>Eukaryota</taxon>
        <taxon>Viridiplantae</taxon>
        <taxon>Streptophyta</taxon>
        <taxon>Embryophyta</taxon>
        <taxon>Tracheophyta</taxon>
        <taxon>Spermatophyta</taxon>
        <taxon>Magnoliopsida</taxon>
        <taxon>eudicotyledons</taxon>
        <taxon>Gunneridae</taxon>
        <taxon>Pentapetalae</taxon>
        <taxon>rosids</taxon>
        <taxon>fabids</taxon>
        <taxon>Fabales</taxon>
        <taxon>Fabaceae</taxon>
        <taxon>Papilionoideae</taxon>
        <taxon>50 kb inversion clade</taxon>
        <taxon>NPAAA clade</taxon>
        <taxon>Hologalegina</taxon>
        <taxon>IRL clade</taxon>
        <taxon>Trifolieae</taxon>
        <taxon>Medicago</taxon>
    </lineage>
</organism>